<dbReference type="EMBL" id="UGYN01000002">
    <property type="protein sequence ID" value="SUI92652.1"/>
    <property type="molecule type" value="Genomic_DNA"/>
</dbReference>
<protein>
    <submittedName>
        <fullName evidence="1">Uncharacterized protein</fullName>
    </submittedName>
</protein>
<dbReference type="AlphaFoldDB" id="A0A2X2H660"/>
<sequence>MPNCWSAISGNVLNPAGMKIARRLIHTQENPQ</sequence>
<dbReference type="Proteomes" id="UP000255529">
    <property type="component" value="Unassembled WGS sequence"/>
</dbReference>
<accession>A0A2X2H660</accession>
<proteinExistence type="predicted"/>
<evidence type="ECO:0000313" key="2">
    <source>
        <dbReference type="Proteomes" id="UP000255529"/>
    </source>
</evidence>
<organism evidence="1 2">
    <name type="scientific">Serratia quinivorans</name>
    <dbReference type="NCBI Taxonomy" id="137545"/>
    <lineage>
        <taxon>Bacteria</taxon>
        <taxon>Pseudomonadati</taxon>
        <taxon>Pseudomonadota</taxon>
        <taxon>Gammaproteobacteria</taxon>
        <taxon>Enterobacterales</taxon>
        <taxon>Yersiniaceae</taxon>
        <taxon>Serratia</taxon>
    </lineage>
</organism>
<gene>
    <name evidence="1" type="ORF">NCTC11544_05608</name>
</gene>
<evidence type="ECO:0000313" key="1">
    <source>
        <dbReference type="EMBL" id="SUI92652.1"/>
    </source>
</evidence>
<name>A0A2X2H660_9GAMM</name>
<reference evidence="1 2" key="1">
    <citation type="submission" date="2018-06" db="EMBL/GenBank/DDBJ databases">
        <authorList>
            <consortium name="Pathogen Informatics"/>
            <person name="Doyle S."/>
        </authorList>
    </citation>
    <scope>NUCLEOTIDE SEQUENCE [LARGE SCALE GENOMIC DNA]</scope>
    <source>
        <strain evidence="1 2">NCTC11544</strain>
    </source>
</reference>